<gene>
    <name evidence="12" type="primary">fliJ</name>
    <name evidence="12" type="ORF">GTP41_07155</name>
</gene>
<evidence type="ECO:0000313" key="12">
    <source>
        <dbReference type="EMBL" id="MYN01876.1"/>
    </source>
</evidence>
<keyword evidence="10" id="KW-1006">Bacterial flagellum protein export</keyword>
<dbReference type="GO" id="GO:0006935">
    <property type="term" value="P:chemotaxis"/>
    <property type="evidence" value="ECO:0007669"/>
    <property type="project" value="UniProtKB-KW"/>
</dbReference>
<keyword evidence="8" id="KW-0653">Protein transport</keyword>
<dbReference type="PANTHER" id="PTHR38786">
    <property type="entry name" value="FLAGELLAR FLIJ PROTEIN"/>
    <property type="match status" value="1"/>
</dbReference>
<evidence type="ECO:0000256" key="7">
    <source>
        <dbReference type="ARBA" id="ARBA00022795"/>
    </source>
</evidence>
<keyword evidence="12" id="KW-0282">Flagellum</keyword>
<dbReference type="InterPro" id="IPR018006">
    <property type="entry name" value="Flag_FliJ_proteobac"/>
</dbReference>
<keyword evidence="7" id="KW-1005">Bacterial flagellum biogenesis</keyword>
<dbReference type="RefSeq" id="WP_161024876.1">
    <property type="nucleotide sequence ID" value="NZ_WWCJ01000004.1"/>
</dbReference>
<dbReference type="GO" id="GO:0044781">
    <property type="term" value="P:bacterial-type flagellum organization"/>
    <property type="evidence" value="ECO:0007669"/>
    <property type="project" value="UniProtKB-KW"/>
</dbReference>
<keyword evidence="12" id="KW-0969">Cilium</keyword>
<sequence length="146" mass="16846">MASTQQLETLIDLARRETDDAAKRLGAALKAVADAEEKLNMLVGYRDEYGRRFDASQQQGITPLAYRNFQAFMEKLDAAIKGQEDVLRHSKARGDQEKQAWQDAERKRMSFSTLRDRAHAQELKKEAKRDQKAMDEHASRQAFFKR</sequence>
<keyword evidence="5" id="KW-1003">Cell membrane</keyword>
<dbReference type="PANTHER" id="PTHR38786:SF1">
    <property type="entry name" value="FLAGELLAR FLIJ PROTEIN"/>
    <property type="match status" value="1"/>
</dbReference>
<dbReference type="Pfam" id="PF02050">
    <property type="entry name" value="FliJ"/>
    <property type="match status" value="1"/>
</dbReference>
<keyword evidence="4" id="KW-0813">Transport</keyword>
<evidence type="ECO:0000256" key="6">
    <source>
        <dbReference type="ARBA" id="ARBA00022500"/>
    </source>
</evidence>
<name>A0A6N9HEJ4_9BURK</name>
<evidence type="ECO:0000256" key="10">
    <source>
        <dbReference type="ARBA" id="ARBA00023225"/>
    </source>
</evidence>
<dbReference type="GO" id="GO:0005886">
    <property type="term" value="C:plasma membrane"/>
    <property type="evidence" value="ECO:0007669"/>
    <property type="project" value="UniProtKB-SubCell"/>
</dbReference>
<evidence type="ECO:0000313" key="13">
    <source>
        <dbReference type="Proteomes" id="UP000448575"/>
    </source>
</evidence>
<dbReference type="GO" id="GO:0071973">
    <property type="term" value="P:bacterial-type flagellum-dependent cell motility"/>
    <property type="evidence" value="ECO:0007669"/>
    <property type="project" value="InterPro"/>
</dbReference>
<dbReference type="Gene3D" id="1.10.287.1700">
    <property type="match status" value="1"/>
</dbReference>
<evidence type="ECO:0000256" key="9">
    <source>
        <dbReference type="ARBA" id="ARBA00023136"/>
    </source>
</evidence>
<dbReference type="InterPro" id="IPR053716">
    <property type="entry name" value="Flag_assembly_chemotaxis_eff"/>
</dbReference>
<reference evidence="12 13" key="1">
    <citation type="submission" date="2019-12" db="EMBL/GenBank/DDBJ databases">
        <title>Novel species isolated from a subtropical stream in China.</title>
        <authorList>
            <person name="Lu H."/>
        </authorList>
    </citation>
    <scope>NUCLEOTIDE SEQUENCE [LARGE SCALE GENOMIC DNA]</scope>
    <source>
        <strain evidence="12 13">DS3</strain>
    </source>
</reference>
<keyword evidence="9" id="KW-0472">Membrane</keyword>
<dbReference type="GO" id="GO:0015031">
    <property type="term" value="P:protein transport"/>
    <property type="evidence" value="ECO:0007669"/>
    <property type="project" value="UniProtKB-KW"/>
</dbReference>
<evidence type="ECO:0000256" key="5">
    <source>
        <dbReference type="ARBA" id="ARBA00022475"/>
    </source>
</evidence>
<evidence type="ECO:0000256" key="1">
    <source>
        <dbReference type="ARBA" id="ARBA00004413"/>
    </source>
</evidence>
<keyword evidence="13" id="KW-1185">Reference proteome</keyword>
<dbReference type="NCBIfam" id="TIGR02473">
    <property type="entry name" value="flagell_FliJ"/>
    <property type="match status" value="1"/>
</dbReference>
<dbReference type="Proteomes" id="UP000448575">
    <property type="component" value="Unassembled WGS sequence"/>
</dbReference>
<proteinExistence type="inferred from homology"/>
<organism evidence="12 13">
    <name type="scientific">Pseudoduganella guangdongensis</name>
    <dbReference type="NCBI Taxonomy" id="2692179"/>
    <lineage>
        <taxon>Bacteria</taxon>
        <taxon>Pseudomonadati</taxon>
        <taxon>Pseudomonadota</taxon>
        <taxon>Betaproteobacteria</taxon>
        <taxon>Burkholderiales</taxon>
        <taxon>Oxalobacteraceae</taxon>
        <taxon>Telluria group</taxon>
        <taxon>Pseudoduganella</taxon>
    </lineage>
</organism>
<dbReference type="GO" id="GO:0003774">
    <property type="term" value="F:cytoskeletal motor activity"/>
    <property type="evidence" value="ECO:0007669"/>
    <property type="project" value="InterPro"/>
</dbReference>
<evidence type="ECO:0000256" key="2">
    <source>
        <dbReference type="ARBA" id="ARBA00010004"/>
    </source>
</evidence>
<accession>A0A6N9HEJ4</accession>
<keyword evidence="6" id="KW-0145">Chemotaxis</keyword>
<feature type="compositionally biased region" description="Basic and acidic residues" evidence="11">
    <location>
        <begin position="86"/>
        <end position="139"/>
    </location>
</feature>
<evidence type="ECO:0000256" key="11">
    <source>
        <dbReference type="SAM" id="MobiDB-lite"/>
    </source>
</evidence>
<dbReference type="InterPro" id="IPR012823">
    <property type="entry name" value="Flagell_FliJ"/>
</dbReference>
<comment type="caution">
    <text evidence="12">The sequence shown here is derived from an EMBL/GenBank/DDBJ whole genome shotgun (WGS) entry which is preliminary data.</text>
</comment>
<dbReference type="PIRSF" id="PIRSF019404">
    <property type="entry name" value="FliJ"/>
    <property type="match status" value="1"/>
</dbReference>
<feature type="region of interest" description="Disordered" evidence="11">
    <location>
        <begin position="86"/>
        <end position="146"/>
    </location>
</feature>
<comment type="subcellular location">
    <subcellularLocation>
        <location evidence="1">Cell membrane</location>
        <topology evidence="1">Peripheral membrane protein</topology>
        <orientation evidence="1">Cytoplasmic side</orientation>
    </subcellularLocation>
</comment>
<dbReference type="PRINTS" id="PR01004">
    <property type="entry name" value="FLGFLIJ"/>
</dbReference>
<dbReference type="EMBL" id="WWCJ01000004">
    <property type="protein sequence ID" value="MYN01876.1"/>
    <property type="molecule type" value="Genomic_DNA"/>
</dbReference>
<keyword evidence="12" id="KW-0966">Cell projection</keyword>
<comment type="similarity">
    <text evidence="2">Belongs to the FliJ family.</text>
</comment>
<dbReference type="AlphaFoldDB" id="A0A6N9HEJ4"/>
<evidence type="ECO:0000256" key="4">
    <source>
        <dbReference type="ARBA" id="ARBA00022448"/>
    </source>
</evidence>
<evidence type="ECO:0000256" key="3">
    <source>
        <dbReference type="ARBA" id="ARBA00020392"/>
    </source>
</evidence>
<dbReference type="InterPro" id="IPR052570">
    <property type="entry name" value="FliJ"/>
</dbReference>
<protein>
    <recommendedName>
        <fullName evidence="3">Flagellar FliJ protein</fullName>
    </recommendedName>
</protein>
<dbReference type="GO" id="GO:0009288">
    <property type="term" value="C:bacterial-type flagellum"/>
    <property type="evidence" value="ECO:0007669"/>
    <property type="project" value="InterPro"/>
</dbReference>
<evidence type="ECO:0000256" key="8">
    <source>
        <dbReference type="ARBA" id="ARBA00022927"/>
    </source>
</evidence>